<evidence type="ECO:0000313" key="5">
    <source>
        <dbReference type="Proteomes" id="UP001196413"/>
    </source>
</evidence>
<dbReference type="GO" id="GO:2000766">
    <property type="term" value="P:negative regulation of cytoplasmic translation"/>
    <property type="evidence" value="ECO:0007669"/>
    <property type="project" value="TreeGrafter"/>
</dbReference>
<feature type="domain" description="RRM" evidence="3">
    <location>
        <begin position="293"/>
        <end position="338"/>
    </location>
</feature>
<reference evidence="4" key="1">
    <citation type="submission" date="2021-06" db="EMBL/GenBank/DDBJ databases">
        <title>Parelaphostrongylus tenuis whole genome reference sequence.</title>
        <authorList>
            <person name="Garwood T.J."/>
            <person name="Larsen P.A."/>
            <person name="Fountain-Jones N.M."/>
            <person name="Garbe J.R."/>
            <person name="Macchietto M.G."/>
            <person name="Kania S.A."/>
            <person name="Gerhold R.W."/>
            <person name="Richards J.E."/>
            <person name="Wolf T.M."/>
        </authorList>
    </citation>
    <scope>NUCLEOTIDE SEQUENCE</scope>
    <source>
        <strain evidence="4">MNPRO001-30</strain>
        <tissue evidence="4">Meninges</tissue>
    </source>
</reference>
<feature type="compositionally biased region" description="Polar residues" evidence="1">
    <location>
        <begin position="174"/>
        <end position="184"/>
    </location>
</feature>
<organism evidence="4 5">
    <name type="scientific">Parelaphostrongylus tenuis</name>
    <name type="common">Meningeal worm</name>
    <dbReference type="NCBI Taxonomy" id="148309"/>
    <lineage>
        <taxon>Eukaryota</taxon>
        <taxon>Metazoa</taxon>
        <taxon>Ecdysozoa</taxon>
        <taxon>Nematoda</taxon>
        <taxon>Chromadorea</taxon>
        <taxon>Rhabditida</taxon>
        <taxon>Rhabditina</taxon>
        <taxon>Rhabditomorpha</taxon>
        <taxon>Strongyloidea</taxon>
        <taxon>Metastrongylidae</taxon>
        <taxon>Parelaphostrongylus</taxon>
    </lineage>
</organism>
<dbReference type="AlphaFoldDB" id="A0AAD5QRR9"/>
<feature type="region of interest" description="Disordered" evidence="1">
    <location>
        <begin position="161"/>
        <end position="203"/>
    </location>
</feature>
<dbReference type="Gene3D" id="3.30.70.330">
    <property type="match status" value="1"/>
</dbReference>
<dbReference type="GO" id="GO:0003730">
    <property type="term" value="F:mRNA 3'-UTR binding"/>
    <property type="evidence" value="ECO:0007669"/>
    <property type="project" value="InterPro"/>
</dbReference>
<keyword evidence="5" id="KW-1185">Reference proteome</keyword>
<sequence length="419" mass="47336">MMMTCLRHDGCETQMLTSHLSSDLRHIRCPRCLRAFELGSEPLPCPFVPTGDFACAIIVKPSRGTFLQYRIGDDLHIGISDGSSIVHSFWLSGIRSEKTVWDNSAVVCRFTTNKQRFEQALVSFVNRNSNRFLAEPSKVICPGKCFQPPCAQRERCTPCERNGNEEEKERSEGDNCSQWSHYVNSSSGSESSGAEELGDGPRGGWTVRERTDFNIIDEGYVEYHEYLCQGIHKLLESGITLEAECDLRPSSLTILQSAMCRALNSRYYYRHNLGPEIGSCKVFVGGLPIDIEEGYVFLIFDHESSVRSLVQYCTTEEDKLFLFINSLFNKGKLKVQIRLWRLADADYLVDVNAPINLRRVIFVGGVPRPIRAGAGLMAFINYNSYMKAITQRYTQLSHGEVEKRLCSRNEAVCIGRSDL</sequence>
<dbReference type="GO" id="GO:0043005">
    <property type="term" value="C:neuron projection"/>
    <property type="evidence" value="ECO:0007669"/>
    <property type="project" value="TreeGrafter"/>
</dbReference>
<evidence type="ECO:0000313" key="4">
    <source>
        <dbReference type="EMBL" id="KAJ1359877.1"/>
    </source>
</evidence>
<feature type="compositionally biased region" description="Low complexity" evidence="1">
    <location>
        <begin position="185"/>
        <end position="195"/>
    </location>
</feature>
<dbReference type="InterPro" id="IPR034819">
    <property type="entry name" value="CPEB"/>
</dbReference>
<dbReference type="GO" id="GO:0005737">
    <property type="term" value="C:cytoplasm"/>
    <property type="evidence" value="ECO:0007669"/>
    <property type="project" value="TreeGrafter"/>
</dbReference>
<dbReference type="PANTHER" id="PTHR12566:SF12">
    <property type="entry name" value="TRANSLATIONAL REGULATOR ORB2"/>
    <property type="match status" value="1"/>
</dbReference>
<dbReference type="InterPro" id="IPR053921">
    <property type="entry name" value="MKRN2OS-like_C"/>
</dbReference>
<gene>
    <name evidence="4" type="primary">ORB2_2</name>
    <name evidence="4" type="ORF">KIN20_018697</name>
</gene>
<feature type="compositionally biased region" description="Basic and acidic residues" evidence="1">
    <location>
        <begin position="161"/>
        <end position="173"/>
    </location>
</feature>
<keyword evidence="4" id="KW-0808">Transferase</keyword>
<dbReference type="EMBL" id="JAHQIW010003720">
    <property type="protein sequence ID" value="KAJ1359877.1"/>
    <property type="molecule type" value="Genomic_DNA"/>
</dbReference>
<dbReference type="InterPro" id="IPR000504">
    <property type="entry name" value="RRM_dom"/>
</dbReference>
<comment type="caution">
    <text evidence="4">The sequence shown here is derived from an EMBL/GenBank/DDBJ whole genome shotgun (WGS) entry which is preliminary data.</text>
</comment>
<dbReference type="GO" id="GO:0005634">
    <property type="term" value="C:nucleus"/>
    <property type="evidence" value="ECO:0007669"/>
    <property type="project" value="TreeGrafter"/>
</dbReference>
<dbReference type="GO" id="GO:0016301">
    <property type="term" value="F:kinase activity"/>
    <property type="evidence" value="ECO:0007669"/>
    <property type="project" value="UniProtKB-KW"/>
</dbReference>
<dbReference type="PANTHER" id="PTHR12566">
    <property type="entry name" value="CYTOPLASMIC POLYADENYLATION ELEMENT BINDING PROTEIN CPEB"/>
    <property type="match status" value="1"/>
</dbReference>
<dbReference type="Pfam" id="PF16044">
    <property type="entry name" value="DUF4796_C"/>
    <property type="match status" value="1"/>
</dbReference>
<dbReference type="Pfam" id="PF16367">
    <property type="entry name" value="RRM_7"/>
    <property type="match status" value="1"/>
</dbReference>
<dbReference type="GO" id="GO:0043022">
    <property type="term" value="F:ribosome binding"/>
    <property type="evidence" value="ECO:0007669"/>
    <property type="project" value="TreeGrafter"/>
</dbReference>
<evidence type="ECO:0000256" key="1">
    <source>
        <dbReference type="SAM" id="MobiDB-lite"/>
    </source>
</evidence>
<keyword evidence="4" id="KW-0418">Kinase</keyword>
<dbReference type="InterPro" id="IPR012677">
    <property type="entry name" value="Nucleotide-bd_a/b_plait_sf"/>
</dbReference>
<dbReference type="Proteomes" id="UP001196413">
    <property type="component" value="Unassembled WGS sequence"/>
</dbReference>
<dbReference type="GO" id="GO:0045202">
    <property type="term" value="C:synapse"/>
    <property type="evidence" value="ECO:0007669"/>
    <property type="project" value="TreeGrafter"/>
</dbReference>
<accession>A0AAD5QRR9</accession>
<feature type="domain" description="MKRN2 opposite strand protein-like C-terminal" evidence="2">
    <location>
        <begin position="43"/>
        <end position="125"/>
    </location>
</feature>
<protein>
    <submittedName>
        <fullName evidence="4">P21-activated kinase 1</fullName>
    </submittedName>
</protein>
<evidence type="ECO:0000259" key="3">
    <source>
        <dbReference type="Pfam" id="PF16367"/>
    </source>
</evidence>
<dbReference type="GO" id="GO:0008135">
    <property type="term" value="F:translation factor activity, RNA binding"/>
    <property type="evidence" value="ECO:0007669"/>
    <property type="project" value="TreeGrafter"/>
</dbReference>
<dbReference type="GO" id="GO:0000900">
    <property type="term" value="F:mRNA regulatory element binding translation repressor activity"/>
    <property type="evidence" value="ECO:0007669"/>
    <property type="project" value="TreeGrafter"/>
</dbReference>
<proteinExistence type="predicted"/>
<name>A0AAD5QRR9_PARTN</name>
<evidence type="ECO:0000259" key="2">
    <source>
        <dbReference type="Pfam" id="PF16044"/>
    </source>
</evidence>